<dbReference type="PANTHER" id="PTHR23507">
    <property type="entry name" value="ZGC:174356"/>
    <property type="match status" value="1"/>
</dbReference>
<dbReference type="GeneID" id="63776363"/>
<evidence type="ECO:0000256" key="4">
    <source>
        <dbReference type="ARBA" id="ARBA00023136"/>
    </source>
</evidence>
<evidence type="ECO:0000313" key="9">
    <source>
        <dbReference type="Proteomes" id="UP000193689"/>
    </source>
</evidence>
<accession>A0A1Y2E0W3</accession>
<evidence type="ECO:0000256" key="1">
    <source>
        <dbReference type="ARBA" id="ARBA00004141"/>
    </source>
</evidence>
<feature type="transmembrane region" description="Helical" evidence="6">
    <location>
        <begin position="261"/>
        <end position="283"/>
    </location>
</feature>
<name>A0A1Y2E0W3_9PEZI</name>
<evidence type="ECO:0000256" key="5">
    <source>
        <dbReference type="SAM" id="MobiDB-lite"/>
    </source>
</evidence>
<feature type="transmembrane region" description="Helical" evidence="6">
    <location>
        <begin position="132"/>
        <end position="154"/>
    </location>
</feature>
<organism evidence="8 9">
    <name type="scientific">Pseudomassariella vexata</name>
    <dbReference type="NCBI Taxonomy" id="1141098"/>
    <lineage>
        <taxon>Eukaryota</taxon>
        <taxon>Fungi</taxon>
        <taxon>Dikarya</taxon>
        <taxon>Ascomycota</taxon>
        <taxon>Pezizomycotina</taxon>
        <taxon>Sordariomycetes</taxon>
        <taxon>Xylariomycetidae</taxon>
        <taxon>Amphisphaeriales</taxon>
        <taxon>Pseudomassariaceae</taxon>
        <taxon>Pseudomassariella</taxon>
    </lineage>
</organism>
<keyword evidence="9" id="KW-1185">Reference proteome</keyword>
<feature type="domain" description="Major facilitator superfamily (MFS) profile" evidence="7">
    <location>
        <begin position="73"/>
        <end position="561"/>
    </location>
</feature>
<keyword evidence="4 6" id="KW-0472">Membrane</keyword>
<feature type="transmembrane region" description="Helical" evidence="6">
    <location>
        <begin position="406"/>
        <end position="429"/>
    </location>
</feature>
<dbReference type="InterPro" id="IPR036259">
    <property type="entry name" value="MFS_trans_sf"/>
</dbReference>
<proteinExistence type="predicted"/>
<dbReference type="Pfam" id="PF07690">
    <property type="entry name" value="MFS_1"/>
    <property type="match status" value="1"/>
</dbReference>
<feature type="transmembrane region" description="Helical" evidence="6">
    <location>
        <begin position="193"/>
        <end position="219"/>
    </location>
</feature>
<dbReference type="STRING" id="1141098.A0A1Y2E0W3"/>
<dbReference type="PANTHER" id="PTHR23507:SF40">
    <property type="entry name" value="TETRACYCLINE-EFFLUX TRANSPORTER"/>
    <property type="match status" value="1"/>
</dbReference>
<gene>
    <name evidence="8" type="ORF">BCR38DRAFT_432093</name>
</gene>
<keyword evidence="3 6" id="KW-1133">Transmembrane helix</keyword>
<feature type="transmembrane region" description="Helical" evidence="6">
    <location>
        <begin position="231"/>
        <end position="255"/>
    </location>
</feature>
<dbReference type="Proteomes" id="UP000193689">
    <property type="component" value="Unassembled WGS sequence"/>
</dbReference>
<comment type="subcellular location">
    <subcellularLocation>
        <location evidence="1">Membrane</location>
        <topology evidence="1">Multi-pass membrane protein</topology>
    </subcellularLocation>
</comment>
<dbReference type="GO" id="GO:0016020">
    <property type="term" value="C:membrane"/>
    <property type="evidence" value="ECO:0007669"/>
    <property type="project" value="UniProtKB-SubCell"/>
</dbReference>
<dbReference type="InParanoid" id="A0A1Y2E0W3"/>
<feature type="transmembrane region" description="Helical" evidence="6">
    <location>
        <begin position="533"/>
        <end position="556"/>
    </location>
</feature>
<dbReference type="FunCoup" id="A0A1Y2E0W3">
    <property type="interactions" value="77"/>
</dbReference>
<evidence type="ECO:0000259" key="7">
    <source>
        <dbReference type="PROSITE" id="PS50850"/>
    </source>
</evidence>
<comment type="caution">
    <text evidence="8">The sequence shown here is derived from an EMBL/GenBank/DDBJ whole genome shotgun (WGS) entry which is preliminary data.</text>
</comment>
<reference evidence="8 9" key="1">
    <citation type="submission" date="2016-07" db="EMBL/GenBank/DDBJ databases">
        <title>Pervasive Adenine N6-methylation of Active Genes in Fungi.</title>
        <authorList>
            <consortium name="DOE Joint Genome Institute"/>
            <person name="Mondo S.J."/>
            <person name="Dannebaum R.O."/>
            <person name="Kuo R.C."/>
            <person name="Labutti K."/>
            <person name="Haridas S."/>
            <person name="Kuo A."/>
            <person name="Salamov A."/>
            <person name="Ahrendt S.R."/>
            <person name="Lipzen A."/>
            <person name="Sullivan W."/>
            <person name="Andreopoulos W.B."/>
            <person name="Clum A."/>
            <person name="Lindquist E."/>
            <person name="Daum C."/>
            <person name="Ramamoorthy G.K."/>
            <person name="Gryganskyi A."/>
            <person name="Culley D."/>
            <person name="Magnuson J.K."/>
            <person name="James T.Y."/>
            <person name="O'Malley M.A."/>
            <person name="Stajich J.E."/>
            <person name="Spatafora J.W."/>
            <person name="Visel A."/>
            <person name="Grigoriev I.V."/>
        </authorList>
    </citation>
    <scope>NUCLEOTIDE SEQUENCE [LARGE SCALE GENOMIC DNA]</scope>
    <source>
        <strain evidence="8 9">CBS 129021</strain>
    </source>
</reference>
<sequence>MGRGLQPTKNRRKQIDMVDTLDETTPLLGADTQRYGDSGNESTQNHSWAGLEDFEDVPQWRRPSVYWLLGPYFLFTVAFGGVIVPKLNLIIDLVCHNYFADRALEDPTFPFLPVVLGSDNPQCTTPVVQRSVATFTLVTTVLVGILCALTAPKLGSLSDRFGRTKLLCVASCGGVVNEIITILAAKYPDAINYRWLILGSFFDGITGSFTAGSILGASYTSDCSPPSKRGVYMGYLHASLFTGLAFGPLLSGYFVKWTGSLLSIFYVTLGCHIFFILFILFVTPESLSEKRQMIAREKYKAEQDTLANQLRCDVPNALARVIGPTASDMTSYRMGKWLPALLNANPFAPLKILVPRGHHNASLRRNMIILALIDTVILAAAFGSGTVTILYVEYIFDWGNFEASRFLSLLSFTRVFILLGGFPFFNYFFRPSALKRQRQASGQGAETNSGADELDIWMLRLALFSDVAGILGYAVARSGELFVISGIIASFGGLARTPERVGSLLGAIGLLHALGRVFSPIMFNGLYAATVDLFPQAFFVLLTSIFGLALMASLFLRPHVFLKEDDYGPVPTATVEADRVDADAVVDAEVAVVPVPRV</sequence>
<feature type="transmembrane region" description="Helical" evidence="6">
    <location>
        <begin position="65"/>
        <end position="84"/>
    </location>
</feature>
<dbReference type="InterPro" id="IPR020846">
    <property type="entry name" value="MFS_dom"/>
</dbReference>
<protein>
    <submittedName>
        <fullName evidence="8">Major facilitator superfamily domain-containing protein</fullName>
    </submittedName>
</protein>
<dbReference type="InterPro" id="IPR011701">
    <property type="entry name" value="MFS"/>
</dbReference>
<dbReference type="RefSeq" id="XP_040716343.1">
    <property type="nucleotide sequence ID" value="XM_040860151.1"/>
</dbReference>
<feature type="region of interest" description="Disordered" evidence="5">
    <location>
        <begin position="28"/>
        <end position="47"/>
    </location>
</feature>
<dbReference type="Gene3D" id="1.20.1250.20">
    <property type="entry name" value="MFS general substrate transporter like domains"/>
    <property type="match status" value="1"/>
</dbReference>
<evidence type="ECO:0000256" key="6">
    <source>
        <dbReference type="SAM" id="Phobius"/>
    </source>
</evidence>
<feature type="transmembrane region" description="Helical" evidence="6">
    <location>
        <begin position="166"/>
        <end position="187"/>
    </location>
</feature>
<feature type="transmembrane region" description="Helical" evidence="6">
    <location>
        <begin position="504"/>
        <end position="527"/>
    </location>
</feature>
<feature type="transmembrane region" description="Helical" evidence="6">
    <location>
        <begin position="368"/>
        <end position="394"/>
    </location>
</feature>
<dbReference type="AlphaFoldDB" id="A0A1Y2E0W3"/>
<dbReference type="GO" id="GO:0022857">
    <property type="term" value="F:transmembrane transporter activity"/>
    <property type="evidence" value="ECO:0007669"/>
    <property type="project" value="InterPro"/>
</dbReference>
<dbReference type="SUPFAM" id="SSF103473">
    <property type="entry name" value="MFS general substrate transporter"/>
    <property type="match status" value="1"/>
</dbReference>
<dbReference type="OrthoDB" id="3026777at2759"/>
<evidence type="ECO:0000256" key="2">
    <source>
        <dbReference type="ARBA" id="ARBA00022692"/>
    </source>
</evidence>
<dbReference type="PROSITE" id="PS50850">
    <property type="entry name" value="MFS"/>
    <property type="match status" value="1"/>
</dbReference>
<dbReference type="EMBL" id="MCFJ01000006">
    <property type="protein sequence ID" value="ORY65191.1"/>
    <property type="molecule type" value="Genomic_DNA"/>
</dbReference>
<evidence type="ECO:0000256" key="3">
    <source>
        <dbReference type="ARBA" id="ARBA00022989"/>
    </source>
</evidence>
<evidence type="ECO:0000313" key="8">
    <source>
        <dbReference type="EMBL" id="ORY65191.1"/>
    </source>
</evidence>
<keyword evidence="2 6" id="KW-0812">Transmembrane</keyword>